<proteinExistence type="predicted"/>
<dbReference type="AlphaFoldDB" id="A0A9N7V9P4"/>
<protein>
    <submittedName>
        <fullName evidence="2">Uncharacterized protein</fullName>
    </submittedName>
</protein>
<gene>
    <name evidence="2" type="ORF">PLEPLA_LOCUS33181</name>
</gene>
<feature type="compositionally biased region" description="Basic residues" evidence="1">
    <location>
        <begin position="1"/>
        <end position="22"/>
    </location>
</feature>
<feature type="compositionally biased region" description="Basic residues" evidence="1">
    <location>
        <begin position="58"/>
        <end position="71"/>
    </location>
</feature>
<comment type="caution">
    <text evidence="2">The sequence shown here is derived from an EMBL/GenBank/DDBJ whole genome shotgun (WGS) entry which is preliminary data.</text>
</comment>
<name>A0A9N7V9P4_PLEPL</name>
<evidence type="ECO:0000256" key="1">
    <source>
        <dbReference type="SAM" id="MobiDB-lite"/>
    </source>
</evidence>
<accession>A0A9N7V9P4</accession>
<organism evidence="2 3">
    <name type="scientific">Pleuronectes platessa</name>
    <name type="common">European plaice</name>
    <dbReference type="NCBI Taxonomy" id="8262"/>
    <lineage>
        <taxon>Eukaryota</taxon>
        <taxon>Metazoa</taxon>
        <taxon>Chordata</taxon>
        <taxon>Craniata</taxon>
        <taxon>Vertebrata</taxon>
        <taxon>Euteleostomi</taxon>
        <taxon>Actinopterygii</taxon>
        <taxon>Neopterygii</taxon>
        <taxon>Teleostei</taxon>
        <taxon>Neoteleostei</taxon>
        <taxon>Acanthomorphata</taxon>
        <taxon>Carangaria</taxon>
        <taxon>Pleuronectiformes</taxon>
        <taxon>Pleuronectoidei</taxon>
        <taxon>Pleuronectidae</taxon>
        <taxon>Pleuronectes</taxon>
    </lineage>
</organism>
<evidence type="ECO:0000313" key="2">
    <source>
        <dbReference type="EMBL" id="CAB1445450.1"/>
    </source>
</evidence>
<feature type="compositionally biased region" description="Basic and acidic residues" evidence="1">
    <location>
        <begin position="82"/>
        <end position="94"/>
    </location>
</feature>
<feature type="region of interest" description="Disordered" evidence="1">
    <location>
        <begin position="1"/>
        <end position="101"/>
    </location>
</feature>
<evidence type="ECO:0000313" key="3">
    <source>
        <dbReference type="Proteomes" id="UP001153269"/>
    </source>
</evidence>
<keyword evidence="3" id="KW-1185">Reference proteome</keyword>
<dbReference type="Proteomes" id="UP001153269">
    <property type="component" value="Unassembled WGS sequence"/>
</dbReference>
<reference evidence="2" key="1">
    <citation type="submission" date="2020-03" db="EMBL/GenBank/DDBJ databases">
        <authorList>
            <person name="Weist P."/>
        </authorList>
    </citation>
    <scope>NUCLEOTIDE SEQUENCE</scope>
</reference>
<sequence>MSGDHKLKRLHQKWHHSSRGAKKPLCCRPLNSVLNHTLGGVPFQARRWSRRTTSGKTEKKKKKKKKKKGGKKAPTLPAHPSEGPRGKSSTKTDGDSAEQFMHSSVWLGQDLRDYETLVEGVGE</sequence>
<dbReference type="EMBL" id="CADEAL010003668">
    <property type="protein sequence ID" value="CAB1445450.1"/>
    <property type="molecule type" value="Genomic_DNA"/>
</dbReference>